<feature type="transmembrane region" description="Helical" evidence="1">
    <location>
        <begin position="44"/>
        <end position="61"/>
    </location>
</feature>
<protein>
    <recommendedName>
        <fullName evidence="4">DUF2065 domain-containing protein</fullName>
    </recommendedName>
</protein>
<name>A0ABQ4Q6F3_9BURK</name>
<gene>
    <name evidence="2" type="ORF">NCCP691_26300</name>
</gene>
<keyword evidence="1" id="KW-0472">Membrane</keyword>
<proteinExistence type="predicted"/>
<accession>A0ABQ4Q6F3</accession>
<reference evidence="2 3" key="1">
    <citation type="journal article" date="2022" name="Int. J. Syst. Evol. Microbiol.">
        <title>Noviherbaspirillum aridicola sp. nov., isolated from an arid soil in Pakistan.</title>
        <authorList>
            <person name="Khan I.U."/>
            <person name="Saqib M."/>
            <person name="Amin A."/>
            <person name="Hussain F."/>
            <person name="Li L."/>
            <person name="Liu Y.H."/>
            <person name="Fang B.Z."/>
            <person name="Ahmed I."/>
            <person name="Li W.J."/>
        </authorList>
    </citation>
    <scope>NUCLEOTIDE SEQUENCE [LARGE SCALE GENOMIC DNA]</scope>
    <source>
        <strain evidence="2 3">NCCP-691</strain>
    </source>
</reference>
<dbReference type="EMBL" id="BPMK01000011">
    <property type="protein sequence ID" value="GIZ52616.1"/>
    <property type="molecule type" value="Genomic_DNA"/>
</dbReference>
<dbReference type="InterPro" id="IPR019201">
    <property type="entry name" value="DUF2065"/>
</dbReference>
<dbReference type="Pfam" id="PF09838">
    <property type="entry name" value="DUF2065"/>
    <property type="match status" value="1"/>
</dbReference>
<comment type="caution">
    <text evidence="2">The sequence shown here is derived from an EMBL/GenBank/DDBJ whole genome shotgun (WGS) entry which is preliminary data.</text>
</comment>
<dbReference type="PANTHER" id="PTHR38602">
    <property type="entry name" value="INNER MEMBRANE PROTEIN-RELATED"/>
    <property type="match status" value="1"/>
</dbReference>
<keyword evidence="1" id="KW-1133">Transmembrane helix</keyword>
<dbReference type="PANTHER" id="PTHR38602:SF1">
    <property type="entry name" value="INNER MEMBRANE PROTEIN"/>
    <property type="match status" value="1"/>
</dbReference>
<keyword evidence="3" id="KW-1185">Reference proteome</keyword>
<evidence type="ECO:0000256" key="1">
    <source>
        <dbReference type="SAM" id="Phobius"/>
    </source>
</evidence>
<organism evidence="2 3">
    <name type="scientific">Noviherbaspirillum aridicola</name>
    <dbReference type="NCBI Taxonomy" id="2849687"/>
    <lineage>
        <taxon>Bacteria</taxon>
        <taxon>Pseudomonadati</taxon>
        <taxon>Pseudomonadota</taxon>
        <taxon>Betaproteobacteria</taxon>
        <taxon>Burkholderiales</taxon>
        <taxon>Oxalobacteraceae</taxon>
        <taxon>Noviherbaspirillum</taxon>
    </lineage>
</organism>
<dbReference type="Proteomes" id="UP000887222">
    <property type="component" value="Unassembled WGS sequence"/>
</dbReference>
<feature type="transmembrane region" description="Helical" evidence="1">
    <location>
        <begin position="6"/>
        <end position="23"/>
    </location>
</feature>
<sequence length="62" mass="7076">MENPWLTALGMMFLLEGIIPFLFPGRWRGIFDRICRLRDGQIRFLGLGAVVVGFALLWLAPL</sequence>
<keyword evidence="1" id="KW-0812">Transmembrane</keyword>
<evidence type="ECO:0000313" key="3">
    <source>
        <dbReference type="Proteomes" id="UP000887222"/>
    </source>
</evidence>
<evidence type="ECO:0000313" key="2">
    <source>
        <dbReference type="EMBL" id="GIZ52616.1"/>
    </source>
</evidence>
<evidence type="ECO:0008006" key="4">
    <source>
        <dbReference type="Google" id="ProtNLM"/>
    </source>
</evidence>